<dbReference type="InterPro" id="IPR012337">
    <property type="entry name" value="RNaseH-like_sf"/>
</dbReference>
<evidence type="ECO:0000313" key="2">
    <source>
        <dbReference type="EMBL" id="KAL0427580.1"/>
    </source>
</evidence>
<dbReference type="GO" id="GO:0015074">
    <property type="term" value="P:DNA integration"/>
    <property type="evidence" value="ECO:0007669"/>
    <property type="project" value="InterPro"/>
</dbReference>
<name>A0AAW2VF53_9LAMI</name>
<proteinExistence type="predicted"/>
<organism evidence="2">
    <name type="scientific">Sesamum latifolium</name>
    <dbReference type="NCBI Taxonomy" id="2727402"/>
    <lineage>
        <taxon>Eukaryota</taxon>
        <taxon>Viridiplantae</taxon>
        <taxon>Streptophyta</taxon>
        <taxon>Embryophyta</taxon>
        <taxon>Tracheophyta</taxon>
        <taxon>Spermatophyta</taxon>
        <taxon>Magnoliopsida</taxon>
        <taxon>eudicotyledons</taxon>
        <taxon>Gunneridae</taxon>
        <taxon>Pentapetalae</taxon>
        <taxon>asterids</taxon>
        <taxon>lamiids</taxon>
        <taxon>Lamiales</taxon>
        <taxon>Pedaliaceae</taxon>
        <taxon>Sesamum</taxon>
    </lineage>
</organism>
<accession>A0AAW2VF53</accession>
<dbReference type="AlphaFoldDB" id="A0AAW2VF53"/>
<dbReference type="InterPro" id="IPR036397">
    <property type="entry name" value="RNaseH_sf"/>
</dbReference>
<sequence length="206" mass="23558">MNQDKKPNFSIRANGVIVNGERVFVPDINGLREEILREAHNAPYAMHPGTTKSAHFLPIRQGDSLDKLAELYVSEIVRLHGGPISIISDRDPRFTSYFWGSLQRALGTKLHFSTAFHPQTDRQSERTIQTLKDMMRACIIEFKGNWDNYLPLMEFGYNNSFHSNIGMAPYEALYGRKCRSPVCWDIEGLRQMEEFNAGNRGEDTDS</sequence>
<dbReference type="EMBL" id="JACGWN010000010">
    <property type="protein sequence ID" value="KAL0427580.1"/>
    <property type="molecule type" value="Genomic_DNA"/>
</dbReference>
<protein>
    <submittedName>
        <fullName evidence="2">Transposon Ty3-I Gag-Pol polyprotein</fullName>
    </submittedName>
</protein>
<dbReference type="GO" id="GO:0003676">
    <property type="term" value="F:nucleic acid binding"/>
    <property type="evidence" value="ECO:0007669"/>
    <property type="project" value="InterPro"/>
</dbReference>
<feature type="domain" description="Integrase catalytic" evidence="1">
    <location>
        <begin position="3"/>
        <end position="177"/>
    </location>
</feature>
<dbReference type="Gene3D" id="3.30.420.10">
    <property type="entry name" value="Ribonuclease H-like superfamily/Ribonuclease H"/>
    <property type="match status" value="1"/>
</dbReference>
<comment type="caution">
    <text evidence="2">The sequence shown here is derived from an EMBL/GenBank/DDBJ whole genome shotgun (WGS) entry which is preliminary data.</text>
</comment>
<evidence type="ECO:0000259" key="1">
    <source>
        <dbReference type="PROSITE" id="PS50994"/>
    </source>
</evidence>
<gene>
    <name evidence="2" type="ORF">Slati_2932800</name>
</gene>
<dbReference type="InterPro" id="IPR001584">
    <property type="entry name" value="Integrase_cat-core"/>
</dbReference>
<reference evidence="2" key="1">
    <citation type="submission" date="2020-06" db="EMBL/GenBank/DDBJ databases">
        <authorList>
            <person name="Li T."/>
            <person name="Hu X."/>
            <person name="Zhang T."/>
            <person name="Song X."/>
            <person name="Zhang H."/>
            <person name="Dai N."/>
            <person name="Sheng W."/>
            <person name="Hou X."/>
            <person name="Wei L."/>
        </authorList>
    </citation>
    <scope>NUCLEOTIDE SEQUENCE</scope>
    <source>
        <strain evidence="2">KEN1</strain>
        <tissue evidence="2">Leaf</tissue>
    </source>
</reference>
<dbReference type="PANTHER" id="PTHR45835">
    <property type="entry name" value="YALI0A06105P"/>
    <property type="match status" value="1"/>
</dbReference>
<dbReference type="PANTHER" id="PTHR45835:SF99">
    <property type="entry name" value="CHROMO DOMAIN-CONTAINING PROTEIN-RELATED"/>
    <property type="match status" value="1"/>
</dbReference>
<dbReference type="PROSITE" id="PS50994">
    <property type="entry name" value="INTEGRASE"/>
    <property type="match status" value="1"/>
</dbReference>
<dbReference type="SUPFAM" id="SSF53098">
    <property type="entry name" value="Ribonuclease H-like"/>
    <property type="match status" value="1"/>
</dbReference>
<reference evidence="2" key="2">
    <citation type="journal article" date="2024" name="Plant">
        <title>Genomic evolution and insights into agronomic trait innovations of Sesamum species.</title>
        <authorList>
            <person name="Miao H."/>
            <person name="Wang L."/>
            <person name="Qu L."/>
            <person name="Liu H."/>
            <person name="Sun Y."/>
            <person name="Le M."/>
            <person name="Wang Q."/>
            <person name="Wei S."/>
            <person name="Zheng Y."/>
            <person name="Lin W."/>
            <person name="Duan Y."/>
            <person name="Cao H."/>
            <person name="Xiong S."/>
            <person name="Wang X."/>
            <person name="Wei L."/>
            <person name="Li C."/>
            <person name="Ma Q."/>
            <person name="Ju M."/>
            <person name="Zhao R."/>
            <person name="Li G."/>
            <person name="Mu C."/>
            <person name="Tian Q."/>
            <person name="Mei H."/>
            <person name="Zhang T."/>
            <person name="Gao T."/>
            <person name="Zhang H."/>
        </authorList>
    </citation>
    <scope>NUCLEOTIDE SEQUENCE</scope>
    <source>
        <strain evidence="2">KEN1</strain>
    </source>
</reference>